<feature type="repeat" description="WD" evidence="3">
    <location>
        <begin position="211"/>
        <end position="250"/>
    </location>
</feature>
<dbReference type="EMBL" id="CAKKNE010000004">
    <property type="protein sequence ID" value="CAH0374715.1"/>
    <property type="molecule type" value="Genomic_DNA"/>
</dbReference>
<dbReference type="PANTHER" id="PTHR46202">
    <property type="entry name" value="DNA EXCISION REPAIR PROTEIN ERCC-8"/>
    <property type="match status" value="1"/>
</dbReference>
<evidence type="ECO:0008006" key="7">
    <source>
        <dbReference type="Google" id="ProtNLM"/>
    </source>
</evidence>
<dbReference type="OrthoDB" id="273771at2759"/>
<feature type="repeat" description="WD" evidence="3">
    <location>
        <begin position="151"/>
        <end position="192"/>
    </location>
</feature>
<evidence type="ECO:0000256" key="3">
    <source>
        <dbReference type="PROSITE-ProRule" id="PRU00221"/>
    </source>
</evidence>
<protein>
    <recommendedName>
        <fullName evidence="7">Anaphase-promoting complex subunit 4 WD40 domain-containing protein</fullName>
    </recommendedName>
</protein>
<sequence length="414" mass="44258">MAQQPQWTSRPEIDTNYAYTNHRAQNVTCLATHGTKLLAGSADGRITIYDLEKRSEIATTPRDRSGHDRSIVGCSWFHDGGVFVSACCAGNVVVWDANTMKAACRFDLPALASAALSPMSTGPTAAVCAVGTTDGACRLCDARSGACHSSLSHGRGPVSALAWHPSNDTLLTAGADGAAHLWDVRTLKKRGSLDRHDLSGAPASINDRVAKTAHDGGLRLAAFSGTKLITAGADERLRAWDADSGAFVSDAFAPVQIRGTRSPAPLQAAFLEGSALIPDGRHASLLSLDSANEAWRTPEAGHAGGVRACAVAPGVNRFVACDDRGGLVVWRPALVVEPAVEDDDTPQIRVDVALAAEADDADDFDSLRREFEESRRAAAEDRRRARERPEEEEPRRRRRRRVGDVVRRATDRGA</sequence>
<dbReference type="InterPro" id="IPR019775">
    <property type="entry name" value="WD40_repeat_CS"/>
</dbReference>
<dbReference type="PROSITE" id="PS00678">
    <property type="entry name" value="WD_REPEATS_1"/>
    <property type="match status" value="2"/>
</dbReference>
<dbReference type="AlphaFoldDB" id="A0A8J2WNW8"/>
<dbReference type="Gene3D" id="2.130.10.10">
    <property type="entry name" value="YVTN repeat-like/Quinoprotein amine dehydrogenase"/>
    <property type="match status" value="1"/>
</dbReference>
<dbReference type="GO" id="GO:0006283">
    <property type="term" value="P:transcription-coupled nucleotide-excision repair"/>
    <property type="evidence" value="ECO:0007669"/>
    <property type="project" value="InterPro"/>
</dbReference>
<evidence type="ECO:0000256" key="1">
    <source>
        <dbReference type="ARBA" id="ARBA00022574"/>
    </source>
</evidence>
<evidence type="ECO:0000313" key="6">
    <source>
        <dbReference type="Proteomes" id="UP000789595"/>
    </source>
</evidence>
<proteinExistence type="predicted"/>
<dbReference type="InterPro" id="IPR036322">
    <property type="entry name" value="WD40_repeat_dom_sf"/>
</dbReference>
<keyword evidence="2" id="KW-0677">Repeat</keyword>
<dbReference type="GO" id="GO:0043161">
    <property type="term" value="P:proteasome-mediated ubiquitin-dependent protein catabolic process"/>
    <property type="evidence" value="ECO:0007669"/>
    <property type="project" value="TreeGrafter"/>
</dbReference>
<name>A0A8J2WNW8_9STRA</name>
<dbReference type="PROSITE" id="PS50294">
    <property type="entry name" value="WD_REPEATS_REGION"/>
    <property type="match status" value="1"/>
</dbReference>
<dbReference type="GO" id="GO:0031464">
    <property type="term" value="C:Cul4A-RING E3 ubiquitin ligase complex"/>
    <property type="evidence" value="ECO:0007669"/>
    <property type="project" value="TreeGrafter"/>
</dbReference>
<reference evidence="5" key="1">
    <citation type="submission" date="2021-11" db="EMBL/GenBank/DDBJ databases">
        <authorList>
            <consortium name="Genoscope - CEA"/>
            <person name="William W."/>
        </authorList>
    </citation>
    <scope>NUCLEOTIDE SEQUENCE</scope>
</reference>
<dbReference type="PANTHER" id="PTHR46202:SF1">
    <property type="entry name" value="DNA EXCISION REPAIR PROTEIN ERCC-8"/>
    <property type="match status" value="1"/>
</dbReference>
<organism evidence="5 6">
    <name type="scientific">Pelagomonas calceolata</name>
    <dbReference type="NCBI Taxonomy" id="35677"/>
    <lineage>
        <taxon>Eukaryota</taxon>
        <taxon>Sar</taxon>
        <taxon>Stramenopiles</taxon>
        <taxon>Ochrophyta</taxon>
        <taxon>Pelagophyceae</taxon>
        <taxon>Pelagomonadales</taxon>
        <taxon>Pelagomonadaceae</taxon>
        <taxon>Pelagomonas</taxon>
    </lineage>
</organism>
<gene>
    <name evidence="5" type="ORF">PECAL_4P20140</name>
</gene>
<keyword evidence="1 3" id="KW-0853">WD repeat</keyword>
<feature type="compositionally biased region" description="Basic and acidic residues" evidence="4">
    <location>
        <begin position="402"/>
        <end position="414"/>
    </location>
</feature>
<keyword evidence="6" id="KW-1185">Reference proteome</keyword>
<dbReference type="InterPro" id="IPR001680">
    <property type="entry name" value="WD40_rpt"/>
</dbReference>
<dbReference type="InterPro" id="IPR015943">
    <property type="entry name" value="WD40/YVTN_repeat-like_dom_sf"/>
</dbReference>
<dbReference type="GO" id="GO:0000209">
    <property type="term" value="P:protein polyubiquitination"/>
    <property type="evidence" value="ECO:0007669"/>
    <property type="project" value="TreeGrafter"/>
</dbReference>
<feature type="repeat" description="WD" evidence="3">
    <location>
        <begin position="64"/>
        <end position="105"/>
    </location>
</feature>
<evidence type="ECO:0000313" key="5">
    <source>
        <dbReference type="EMBL" id="CAH0374715.1"/>
    </source>
</evidence>
<dbReference type="Pfam" id="PF00400">
    <property type="entry name" value="WD40"/>
    <property type="match status" value="3"/>
</dbReference>
<dbReference type="GO" id="GO:0000109">
    <property type="term" value="C:nucleotide-excision repair complex"/>
    <property type="evidence" value="ECO:0007669"/>
    <property type="project" value="TreeGrafter"/>
</dbReference>
<dbReference type="Proteomes" id="UP000789595">
    <property type="component" value="Unassembled WGS sequence"/>
</dbReference>
<feature type="region of interest" description="Disordered" evidence="4">
    <location>
        <begin position="375"/>
        <end position="414"/>
    </location>
</feature>
<feature type="compositionally biased region" description="Basic and acidic residues" evidence="4">
    <location>
        <begin position="375"/>
        <end position="395"/>
    </location>
</feature>
<dbReference type="SMART" id="SM00320">
    <property type="entry name" value="WD40"/>
    <property type="match status" value="5"/>
</dbReference>
<comment type="caution">
    <text evidence="5">The sequence shown here is derived from an EMBL/GenBank/DDBJ whole genome shotgun (WGS) entry which is preliminary data.</text>
</comment>
<evidence type="ECO:0000256" key="4">
    <source>
        <dbReference type="SAM" id="MobiDB-lite"/>
    </source>
</evidence>
<dbReference type="InterPro" id="IPR042238">
    <property type="entry name" value="Rad28/ERCC8/Ckn1/ATCSA-1"/>
</dbReference>
<dbReference type="PROSITE" id="PS50082">
    <property type="entry name" value="WD_REPEATS_2"/>
    <property type="match status" value="3"/>
</dbReference>
<accession>A0A8J2WNW8</accession>
<evidence type="ECO:0000256" key="2">
    <source>
        <dbReference type="ARBA" id="ARBA00022737"/>
    </source>
</evidence>
<dbReference type="SUPFAM" id="SSF50978">
    <property type="entry name" value="WD40 repeat-like"/>
    <property type="match status" value="1"/>
</dbReference>